<keyword evidence="5" id="KW-1185">Reference proteome</keyword>
<dbReference type="InterPro" id="IPR032416">
    <property type="entry name" value="Peptidase_M24_C"/>
</dbReference>
<gene>
    <name evidence="4" type="ORF">KIPB_000118</name>
</gene>
<dbReference type="SUPFAM" id="SSF55920">
    <property type="entry name" value="Creatinase/aminopeptidase"/>
    <property type="match status" value="1"/>
</dbReference>
<dbReference type="PANTHER" id="PTHR43763">
    <property type="entry name" value="XAA-PRO AMINOPEPTIDASE 1"/>
    <property type="match status" value="1"/>
</dbReference>
<feature type="region of interest" description="Disordered" evidence="1">
    <location>
        <begin position="88"/>
        <end position="115"/>
    </location>
</feature>
<dbReference type="Pfam" id="PF00557">
    <property type="entry name" value="Peptidase_M24"/>
    <property type="match status" value="1"/>
</dbReference>
<proteinExistence type="predicted"/>
<sequence length="626" mass="68059">MEPPMSVWVTGAVPIEEIEPVHVAKEGTQPGQCKRFHKALTGLVESEPESSEAWRIGVYETQYAVSSLNTWRRSFERSLHPTSICLSGEGEEESIDIQAPAPESESSDPDDTEGTRPVCFVLIPDRLNLLAEQLVANQICSMIEAEREEGVDGDPTTLRYVTFNACEISWLLNLRAKVYDTTPSVPGALVVSIEWGVETGEDTYGLRVSCTLVSNVDAAALFKSDNQESEMVSCVHPYTEDALSEVLSAPGEVKGETLLHVDPAALSVSAARLLETKTPKSERVEYGETPVGRYMVTYTPQEVAAAERAHVKDGVAWLRTLSALETGKETVSEEGVAGILQRERSKVGAHCESFEAIVGFGPNGALVHHRGGSDTLPPSSAVLIDCGGQFEAATTDTTRSFWHGAEDSIPSAYKADWTCVLRAMINTLREPFPIEATGLDLDKRARDTLLGGERERTFGHGTGHTVQPGLAVHGGHLGISVRPCKQTRRALDEHMVVSVEPGCYRETVPRTEGEREGEGESVPGWGIRHEVLAVVDIVTKREGEGEGEGEGEAFQFRVLTMVPFDTRCLVLPTKAQTSKDAITHDELAWLNAYHVSVRAALEPLLQDESDAAALDLLLRQTAPVLV</sequence>
<dbReference type="Pfam" id="PF16188">
    <property type="entry name" value="Peptidase_M24_C"/>
    <property type="match status" value="1"/>
</dbReference>
<feature type="domain" description="Peptidase M24 C-terminal" evidence="3">
    <location>
        <begin position="554"/>
        <end position="624"/>
    </location>
</feature>
<evidence type="ECO:0000313" key="5">
    <source>
        <dbReference type="Proteomes" id="UP000265618"/>
    </source>
</evidence>
<dbReference type="EMBL" id="BDIP01000011">
    <property type="protein sequence ID" value="GIQ79470.1"/>
    <property type="molecule type" value="Genomic_DNA"/>
</dbReference>
<dbReference type="PANTHER" id="PTHR43763:SF6">
    <property type="entry name" value="XAA-PRO AMINOPEPTIDASE 1"/>
    <property type="match status" value="1"/>
</dbReference>
<name>A0A9K3GEH0_9EUKA</name>
<evidence type="ECO:0000256" key="1">
    <source>
        <dbReference type="SAM" id="MobiDB-lite"/>
    </source>
</evidence>
<dbReference type="AlphaFoldDB" id="A0A9K3GEH0"/>
<reference evidence="4 5" key="1">
    <citation type="journal article" date="2018" name="PLoS ONE">
        <title>The draft genome of Kipferlia bialata reveals reductive genome evolution in fornicate parasites.</title>
        <authorList>
            <person name="Tanifuji G."/>
            <person name="Takabayashi S."/>
            <person name="Kume K."/>
            <person name="Takagi M."/>
            <person name="Nakayama T."/>
            <person name="Kamikawa R."/>
            <person name="Inagaki Y."/>
            <person name="Hashimoto T."/>
        </authorList>
    </citation>
    <scope>NUCLEOTIDE SEQUENCE [LARGE SCALE GENOMIC DNA]</scope>
    <source>
        <strain evidence="4">NY0173</strain>
    </source>
</reference>
<dbReference type="OrthoDB" id="9995434at2759"/>
<dbReference type="Gene3D" id="3.90.230.10">
    <property type="entry name" value="Creatinase/methionine aminopeptidase superfamily"/>
    <property type="match status" value="1"/>
</dbReference>
<dbReference type="InterPro" id="IPR036005">
    <property type="entry name" value="Creatinase/aminopeptidase-like"/>
</dbReference>
<comment type="caution">
    <text evidence="4">The sequence shown here is derived from an EMBL/GenBank/DDBJ whole genome shotgun (WGS) entry which is preliminary data.</text>
</comment>
<evidence type="ECO:0000259" key="2">
    <source>
        <dbReference type="Pfam" id="PF00557"/>
    </source>
</evidence>
<protein>
    <submittedName>
        <fullName evidence="4">Uncharacterized protein</fullName>
    </submittedName>
</protein>
<dbReference type="InterPro" id="IPR000994">
    <property type="entry name" value="Pept_M24"/>
</dbReference>
<evidence type="ECO:0000259" key="3">
    <source>
        <dbReference type="Pfam" id="PF16188"/>
    </source>
</evidence>
<evidence type="ECO:0000313" key="4">
    <source>
        <dbReference type="EMBL" id="GIQ79470.1"/>
    </source>
</evidence>
<organism evidence="4 5">
    <name type="scientific">Kipferlia bialata</name>
    <dbReference type="NCBI Taxonomy" id="797122"/>
    <lineage>
        <taxon>Eukaryota</taxon>
        <taxon>Metamonada</taxon>
        <taxon>Carpediemonas-like organisms</taxon>
        <taxon>Kipferlia</taxon>
    </lineage>
</organism>
<dbReference type="Proteomes" id="UP000265618">
    <property type="component" value="Unassembled WGS sequence"/>
</dbReference>
<feature type="domain" description="Peptidase M24" evidence="2">
    <location>
        <begin position="309"/>
        <end position="535"/>
    </location>
</feature>
<accession>A0A9K3GEH0</accession>
<dbReference type="InterPro" id="IPR050422">
    <property type="entry name" value="X-Pro_aminopeptidase_P"/>
</dbReference>